<dbReference type="SUPFAM" id="SSF56399">
    <property type="entry name" value="ADP-ribosylation"/>
    <property type="match status" value="1"/>
</dbReference>
<organism evidence="1 2">
    <name type="scientific">Acropora cervicornis</name>
    <name type="common">Staghorn coral</name>
    <dbReference type="NCBI Taxonomy" id="6130"/>
    <lineage>
        <taxon>Eukaryota</taxon>
        <taxon>Metazoa</taxon>
        <taxon>Cnidaria</taxon>
        <taxon>Anthozoa</taxon>
        <taxon>Hexacorallia</taxon>
        <taxon>Scleractinia</taxon>
        <taxon>Astrocoeniina</taxon>
        <taxon>Acroporidae</taxon>
        <taxon>Acropora</taxon>
    </lineage>
</organism>
<accession>A0AAD9PT74</accession>
<evidence type="ECO:0000313" key="2">
    <source>
        <dbReference type="Proteomes" id="UP001249851"/>
    </source>
</evidence>
<dbReference type="Gene3D" id="3.90.175.10">
    <property type="entry name" value="Diphtheria Toxin, domain 1"/>
    <property type="match status" value="1"/>
</dbReference>
<reference evidence="1" key="1">
    <citation type="journal article" date="2023" name="G3 (Bethesda)">
        <title>Whole genome assembly and annotation of the endangered Caribbean coral Acropora cervicornis.</title>
        <authorList>
            <person name="Selwyn J.D."/>
            <person name="Vollmer S.V."/>
        </authorList>
    </citation>
    <scope>NUCLEOTIDE SEQUENCE</scope>
    <source>
        <strain evidence="1">K2</strain>
    </source>
</reference>
<dbReference type="AlphaFoldDB" id="A0AAD9PT74"/>
<proteinExistence type="predicted"/>
<name>A0AAD9PT74_ACRCE</name>
<keyword evidence="2" id="KW-1185">Reference proteome</keyword>
<gene>
    <name evidence="1" type="ORF">P5673_031104</name>
</gene>
<reference evidence="1" key="2">
    <citation type="journal article" date="2023" name="Science">
        <title>Genomic signatures of disease resistance in endangered staghorn corals.</title>
        <authorList>
            <person name="Vollmer S.V."/>
            <person name="Selwyn J.D."/>
            <person name="Despard B.A."/>
            <person name="Roesel C.L."/>
        </authorList>
    </citation>
    <scope>NUCLEOTIDE SEQUENCE</scope>
    <source>
        <strain evidence="1">K2</strain>
    </source>
</reference>
<dbReference type="Proteomes" id="UP001249851">
    <property type="component" value="Unassembled WGS sequence"/>
</dbReference>
<dbReference type="EMBL" id="JARQWQ010000141">
    <property type="protein sequence ID" value="KAK2548662.1"/>
    <property type="molecule type" value="Genomic_DNA"/>
</dbReference>
<evidence type="ECO:0008006" key="3">
    <source>
        <dbReference type="Google" id="ProtNLM"/>
    </source>
</evidence>
<comment type="caution">
    <text evidence="1">The sequence shown here is derived from an EMBL/GenBank/DDBJ whole genome shotgun (WGS) entry which is preliminary data.</text>
</comment>
<protein>
    <recommendedName>
        <fullName evidence="3">PARP</fullName>
    </recommendedName>
</protein>
<sequence>MTSLNFFYHGTNHSSVENIIAGIDLGITMSKNLEFGRGFYVTNTLSVANEWAQAKSPNTAVLVFRVSGVQLRNDGNMIGLNLMNDEEEWKSMLKSAPRCLTEVFVQWFIFPRDSIKNETESAVSSNRLPSTPCEIPCFWLDRKIFTMRIKFFLSFIKTSELHGRSLEPDSKNSFGPLSYTFTFKNGFCLDGPPPSHTVVFPVAVQWSSLSVFWYIR</sequence>
<evidence type="ECO:0000313" key="1">
    <source>
        <dbReference type="EMBL" id="KAK2548662.1"/>
    </source>
</evidence>